<evidence type="ECO:0000313" key="3">
    <source>
        <dbReference type="EMBL" id="TCW35181.1"/>
    </source>
</evidence>
<gene>
    <name evidence="3" type="ORF">EDC29_107124</name>
</gene>
<feature type="transmembrane region" description="Helical" evidence="2">
    <location>
        <begin position="902"/>
        <end position="919"/>
    </location>
</feature>
<protein>
    <submittedName>
        <fullName evidence="3">Multidrug efflux pump subunit AcrB</fullName>
    </submittedName>
</protein>
<dbReference type="Gene3D" id="1.20.1640.10">
    <property type="entry name" value="Multidrug efflux transporter AcrB transmembrane domain"/>
    <property type="match status" value="2"/>
</dbReference>
<accession>A0A4R4A8H1</accession>
<dbReference type="Pfam" id="PF00873">
    <property type="entry name" value="ACR_tran"/>
    <property type="match status" value="1"/>
</dbReference>
<feature type="transmembrane region" description="Helical" evidence="2">
    <location>
        <begin position="463"/>
        <end position="487"/>
    </location>
</feature>
<proteinExistence type="predicted"/>
<evidence type="ECO:0000313" key="4">
    <source>
        <dbReference type="Proteomes" id="UP000295247"/>
    </source>
</evidence>
<dbReference type="PANTHER" id="PTHR32063">
    <property type="match status" value="1"/>
</dbReference>
<dbReference type="EMBL" id="SMDC01000007">
    <property type="protein sequence ID" value="TCW35181.1"/>
    <property type="molecule type" value="Genomic_DNA"/>
</dbReference>
<dbReference type="Gene3D" id="3.30.70.1440">
    <property type="entry name" value="Multidrug efflux transporter AcrB pore domain"/>
    <property type="match status" value="1"/>
</dbReference>
<dbReference type="GO" id="GO:0005886">
    <property type="term" value="C:plasma membrane"/>
    <property type="evidence" value="ECO:0007669"/>
    <property type="project" value="TreeGrafter"/>
</dbReference>
<dbReference type="PRINTS" id="PR00702">
    <property type="entry name" value="ACRIFLAVINRP"/>
</dbReference>
<feature type="transmembrane region" description="Helical" evidence="2">
    <location>
        <begin position="432"/>
        <end position="451"/>
    </location>
</feature>
<dbReference type="AlphaFoldDB" id="A0A4R4A8H1"/>
<dbReference type="Proteomes" id="UP000295247">
    <property type="component" value="Unassembled WGS sequence"/>
</dbReference>
<feature type="transmembrane region" description="Helical" evidence="2">
    <location>
        <begin position="518"/>
        <end position="539"/>
    </location>
</feature>
<feature type="transmembrane region" description="Helical" evidence="2">
    <location>
        <begin position="12"/>
        <end position="32"/>
    </location>
</feature>
<name>A0A4R4A8H1_MARGR</name>
<dbReference type="SUPFAM" id="SSF82714">
    <property type="entry name" value="Multidrug efflux transporter AcrB TolC docking domain, DN and DC subdomains"/>
    <property type="match status" value="2"/>
</dbReference>
<feature type="transmembrane region" description="Helical" evidence="2">
    <location>
        <begin position="976"/>
        <end position="1000"/>
    </location>
</feature>
<feature type="transmembrane region" description="Helical" evidence="2">
    <location>
        <begin position="879"/>
        <end position="896"/>
    </location>
</feature>
<dbReference type="InterPro" id="IPR001036">
    <property type="entry name" value="Acrflvin-R"/>
</dbReference>
<dbReference type="PANTHER" id="PTHR32063:SF18">
    <property type="entry name" value="CATION EFFLUX SYSTEM PROTEIN"/>
    <property type="match status" value="1"/>
</dbReference>
<feature type="transmembrane region" description="Helical" evidence="2">
    <location>
        <begin position="386"/>
        <end position="411"/>
    </location>
</feature>
<organism evidence="3 4">
    <name type="scientific">Marichromatium gracile</name>
    <name type="common">Chromatium gracile</name>
    <dbReference type="NCBI Taxonomy" id="1048"/>
    <lineage>
        <taxon>Bacteria</taxon>
        <taxon>Pseudomonadati</taxon>
        <taxon>Pseudomonadota</taxon>
        <taxon>Gammaproteobacteria</taxon>
        <taxon>Chromatiales</taxon>
        <taxon>Chromatiaceae</taxon>
        <taxon>Marichromatium</taxon>
    </lineage>
</organism>
<feature type="transmembrane region" description="Helical" evidence="2">
    <location>
        <begin position="360"/>
        <end position="380"/>
    </location>
</feature>
<dbReference type="InterPro" id="IPR027463">
    <property type="entry name" value="AcrB_DN_DC_subdom"/>
</dbReference>
<feature type="transmembrane region" description="Helical" evidence="2">
    <location>
        <begin position="951"/>
        <end position="970"/>
    </location>
</feature>
<comment type="caution">
    <text evidence="3">The sequence shown here is derived from an EMBL/GenBank/DDBJ whole genome shotgun (WGS) entry which is preliminary data.</text>
</comment>
<reference evidence="3 4" key="1">
    <citation type="submission" date="2019-03" db="EMBL/GenBank/DDBJ databases">
        <title>Genomic Encyclopedia of Type Strains, Phase IV (KMG-IV): sequencing the most valuable type-strain genomes for metagenomic binning, comparative biology and taxonomic classification.</title>
        <authorList>
            <person name="Goeker M."/>
        </authorList>
    </citation>
    <scope>NUCLEOTIDE SEQUENCE [LARGE SCALE GENOMIC DNA]</scope>
    <source>
        <strain evidence="3 4">DSM 203</strain>
    </source>
</reference>
<feature type="region of interest" description="Disordered" evidence="1">
    <location>
        <begin position="1011"/>
        <end position="1042"/>
    </location>
</feature>
<feature type="compositionally biased region" description="Basic residues" evidence="1">
    <location>
        <begin position="1021"/>
        <end position="1034"/>
    </location>
</feature>
<keyword evidence="2" id="KW-0472">Membrane</keyword>
<dbReference type="Gene3D" id="3.30.2090.10">
    <property type="entry name" value="Multidrug efflux transporter AcrB TolC docking domain, DN and DC subdomains"/>
    <property type="match status" value="2"/>
</dbReference>
<dbReference type="Gene3D" id="3.30.70.1320">
    <property type="entry name" value="Multidrug efflux transporter AcrB pore domain like"/>
    <property type="match status" value="1"/>
</dbReference>
<dbReference type="Gene3D" id="3.30.70.1430">
    <property type="entry name" value="Multidrug efflux transporter AcrB pore domain"/>
    <property type="match status" value="2"/>
</dbReference>
<feature type="transmembrane region" description="Helical" evidence="2">
    <location>
        <begin position="853"/>
        <end position="872"/>
    </location>
</feature>
<dbReference type="GO" id="GO:0042910">
    <property type="term" value="F:xenobiotic transmembrane transporter activity"/>
    <property type="evidence" value="ECO:0007669"/>
    <property type="project" value="TreeGrafter"/>
</dbReference>
<keyword evidence="2" id="KW-0812">Transmembrane</keyword>
<dbReference type="SUPFAM" id="SSF82866">
    <property type="entry name" value="Multidrug efflux transporter AcrB transmembrane domain"/>
    <property type="match status" value="2"/>
</dbReference>
<sequence length="1042" mass="114306">MNPAGIAIRNGAVTQLLCILLLIGGLLSYASIGRLEDPEFSIKEALIVTHYPGATAEEVEQEVTDPLETAIQQLKQLDEVRSISRAGLSIIFAEIQETHDRHSLPQVWDELRRKVRDAAGTLPPDSGTPVVNDDFGDVYGVFLALTGEGYSKSELKEVAEDLRKSLLTCTDVGRIDFWGMPDEAVYIEIDRARLTQLGLHPRTILEAIAQQNRVTSAGEVRVGSRQVRLRVDGDYRDIDELGEQLVEGGNGRLLRIGDIATISRGDITPASQLLRRNGEDGIGLGISTVSGGNVIAMGEAIDQRIAELRARIPAGIEIHAIAHQGDTVRDKVQGFVHGLISAVVIVILLLVVFMGPREGLIVGAVLLLTIMATLLCMRALDITLQRISLGALIIALGMLVDNAIVVTEDILEKMRAGMERTRAAETTVSEHQWPLLGATGIAILAFAAISLSDDMTGEWLESLFQVICLSLGLSWLLAITVTPYLCARFLRVGQDGRTGSVTDTAFYRRYRRLVAWCLGHRPIALGVTLAVLVAAMAGFSKVQQDFMPDMNRDQFMVQLWLPEGTHIDRTAATLATIERHVAGLEGVTATTGFVGAGSLRFLLTYEPEMTNSAYAMLLVDVEDFHAIPTLARTVMTHIEHHHPEITVTADAFKLGPGGGAVEARLIGPEIAVLRHLAQQVETIMRRDDNARTVRTDWGEPVPVQVMTMARSQAQRIGVTRPEIAEAVAMNFSGVRVGTYRHGDDLLPILVRAPAEERTRIDTLGNVRVWSETNDHWVPLEQVTTTATTDWEDPVIRRRDRERTLSVLSKPVSGTTEALFQRLRPQIEQLDIPDGYRLEWGGEHEAATEANAKLMSNFPIAFLAMFVISVMLFNSLRHATVIFLGLPLVIVGVAPAMLLAGKAFGFMAMLGFLSLFGMLMKNEIVLLNQIDLERAAGKPPYRAVLDAAVSRVRPVTMAAFTTVLGMAPLLWDAFFSPMAVTIMGGLTIATVLTLVVVPVIYASVFRVEPEATHHEAPPGTRATRRRSTWRTRHDPHHWPTIER</sequence>
<evidence type="ECO:0000256" key="1">
    <source>
        <dbReference type="SAM" id="MobiDB-lite"/>
    </source>
</evidence>
<feature type="transmembrane region" description="Helical" evidence="2">
    <location>
        <begin position="334"/>
        <end position="353"/>
    </location>
</feature>
<evidence type="ECO:0000256" key="2">
    <source>
        <dbReference type="SAM" id="Phobius"/>
    </source>
</evidence>
<dbReference type="SUPFAM" id="SSF82693">
    <property type="entry name" value="Multidrug efflux transporter AcrB pore domain, PN1, PN2, PC1 and PC2 subdomains"/>
    <property type="match status" value="3"/>
</dbReference>
<dbReference type="RefSeq" id="WP_242465931.1">
    <property type="nucleotide sequence ID" value="NZ_NRRH01000004.1"/>
</dbReference>
<keyword evidence="2" id="KW-1133">Transmembrane helix</keyword>